<dbReference type="PANTHER" id="PTHR43198">
    <property type="entry name" value="BIFUNCTIONAL TH2 PROTEIN"/>
    <property type="match status" value="1"/>
</dbReference>
<dbReference type="InterPro" id="IPR004305">
    <property type="entry name" value="Thiaminase-2/PQQC"/>
</dbReference>
<dbReference type="Pfam" id="PF03070">
    <property type="entry name" value="TENA_THI-4"/>
    <property type="match status" value="1"/>
</dbReference>
<proteinExistence type="predicted"/>
<accession>A0A926S971</accession>
<evidence type="ECO:0000313" key="2">
    <source>
        <dbReference type="EMBL" id="MBD1546279.1"/>
    </source>
</evidence>
<organism evidence="2 3">
    <name type="scientific">Roseibium aggregatum</name>
    <dbReference type="NCBI Taxonomy" id="187304"/>
    <lineage>
        <taxon>Bacteria</taxon>
        <taxon>Pseudomonadati</taxon>
        <taxon>Pseudomonadota</taxon>
        <taxon>Alphaproteobacteria</taxon>
        <taxon>Hyphomicrobiales</taxon>
        <taxon>Stappiaceae</taxon>
        <taxon>Roseibium</taxon>
    </lineage>
</organism>
<dbReference type="InterPro" id="IPR050967">
    <property type="entry name" value="Thiamine_Salvage_TenA"/>
</dbReference>
<dbReference type="GO" id="GO:0005829">
    <property type="term" value="C:cytosol"/>
    <property type="evidence" value="ECO:0007669"/>
    <property type="project" value="TreeGrafter"/>
</dbReference>
<dbReference type="CDD" id="cd19367">
    <property type="entry name" value="TenA_C_ScTHI20-like"/>
    <property type="match status" value="1"/>
</dbReference>
<dbReference type="Proteomes" id="UP000598467">
    <property type="component" value="Unassembled WGS sequence"/>
</dbReference>
<dbReference type="RefSeq" id="WP_190290952.1">
    <property type="nucleotide sequence ID" value="NZ_JABFCZ010000008.1"/>
</dbReference>
<dbReference type="AlphaFoldDB" id="A0A926S971"/>
<evidence type="ECO:0000259" key="1">
    <source>
        <dbReference type="Pfam" id="PF03070"/>
    </source>
</evidence>
<protein>
    <submittedName>
        <fullName evidence="2">TenA family protein</fullName>
    </submittedName>
</protein>
<name>A0A926S971_9HYPH</name>
<comment type="caution">
    <text evidence="2">The sequence shown here is derived from an EMBL/GenBank/DDBJ whole genome shotgun (WGS) entry which is preliminary data.</text>
</comment>
<dbReference type="EMBL" id="JABFCZ010000008">
    <property type="protein sequence ID" value="MBD1546279.1"/>
    <property type="molecule type" value="Genomic_DNA"/>
</dbReference>
<dbReference type="PANTHER" id="PTHR43198:SF2">
    <property type="entry name" value="SI:CH1073-67J19.1-RELATED"/>
    <property type="match status" value="1"/>
</dbReference>
<evidence type="ECO:0000313" key="3">
    <source>
        <dbReference type="Proteomes" id="UP000598467"/>
    </source>
</evidence>
<feature type="domain" description="Thiaminase-2/PQQC" evidence="1">
    <location>
        <begin position="10"/>
        <end position="218"/>
    </location>
</feature>
<reference evidence="2" key="1">
    <citation type="submission" date="2020-05" db="EMBL/GenBank/DDBJ databases">
        <title>Identification of trans-AT polyketide cluster in two marine bacteria, producers of a novel glutaramide-containing polyketide sesbanimide D and analogs.</title>
        <authorList>
            <person name="Kacar D."/>
            <person name="Rodriguez P."/>
            <person name="Canedo L."/>
            <person name="Gonzalez E."/>
            <person name="Galan B."/>
            <person name="De La Calle F."/>
            <person name="Garcia J.L."/>
        </authorList>
    </citation>
    <scope>NUCLEOTIDE SEQUENCE</scope>
    <source>
        <strain evidence="2">PHM038</strain>
    </source>
</reference>
<dbReference type="SUPFAM" id="SSF48613">
    <property type="entry name" value="Heme oxygenase-like"/>
    <property type="match status" value="1"/>
</dbReference>
<dbReference type="InterPro" id="IPR016084">
    <property type="entry name" value="Haem_Oase-like_multi-hlx"/>
</dbReference>
<gene>
    <name evidence="2" type="ORF">HK439_08400</name>
</gene>
<dbReference type="Gene3D" id="1.20.910.10">
    <property type="entry name" value="Heme oxygenase-like"/>
    <property type="match status" value="1"/>
</dbReference>
<sequence length="225" mass="25343">MDLFKRLKADAKPEWSAYVSHEFVEELGAGSLPEACFRHYLVQDYLFLIQFARAYALGVYKSPTVDDMRASLEGVKAILDTELDLHIELCAGWGMTRTMIEASEEDRPTMAYTRFVLETGMAGDLLDLQVALAPCIIGYAEIGADLERRYADGLAGNPYRRWIAEYAGDMYQALAQDFGGWMDRTAEIYLTEARYPRLAAIFRKASILEADFWQMGLNAAVPGQH</sequence>